<proteinExistence type="predicted"/>
<dbReference type="AlphaFoldDB" id="A0A7X0VB05"/>
<evidence type="ECO:0000259" key="1">
    <source>
        <dbReference type="PROSITE" id="PS51186"/>
    </source>
</evidence>
<dbReference type="SUPFAM" id="SSF55729">
    <property type="entry name" value="Acyl-CoA N-acyltransferases (Nat)"/>
    <property type="match status" value="1"/>
</dbReference>
<dbReference type="GO" id="GO:0016747">
    <property type="term" value="F:acyltransferase activity, transferring groups other than amino-acyl groups"/>
    <property type="evidence" value="ECO:0007669"/>
    <property type="project" value="InterPro"/>
</dbReference>
<name>A0A7X0VB05_9ACTN</name>
<keyword evidence="2" id="KW-0808">Transferase</keyword>
<gene>
    <name evidence="2" type="ORF">H5V45_13490</name>
</gene>
<evidence type="ECO:0000313" key="3">
    <source>
        <dbReference type="Proteomes" id="UP000523955"/>
    </source>
</evidence>
<accession>A0A7X0VB05</accession>
<keyword evidence="3" id="KW-1185">Reference proteome</keyword>
<dbReference type="InterPro" id="IPR000182">
    <property type="entry name" value="GNAT_dom"/>
</dbReference>
<dbReference type="Gene3D" id="3.40.630.30">
    <property type="match status" value="1"/>
</dbReference>
<dbReference type="InterPro" id="IPR016181">
    <property type="entry name" value="Acyl_CoA_acyltransferase"/>
</dbReference>
<sequence length="196" mass="21751">MTQPPEGLEIVPLTPETWGLFDDLVVRHGGIFGGCWCIWFHPDSDERGQGAEANRALKKRYVERCAAHAALVVDGDEAVAWAEYGTPAELPNLHHRKQYDAEADLVPDYRVTCIFVDKRYRRRGLAETALLGAVDLIARAGGGIVEGYPHVPGDKKMSSSFLYNGTRAMYERCGFMFVRPKGLKNTVMRRTVAPAG</sequence>
<dbReference type="Proteomes" id="UP000523955">
    <property type="component" value="Unassembled WGS sequence"/>
</dbReference>
<comment type="caution">
    <text evidence="2">The sequence shown here is derived from an EMBL/GenBank/DDBJ whole genome shotgun (WGS) entry which is preliminary data.</text>
</comment>
<organism evidence="2 3">
    <name type="scientific">Nocardioides luti</name>
    <dbReference type="NCBI Taxonomy" id="2761101"/>
    <lineage>
        <taxon>Bacteria</taxon>
        <taxon>Bacillati</taxon>
        <taxon>Actinomycetota</taxon>
        <taxon>Actinomycetes</taxon>
        <taxon>Propionibacteriales</taxon>
        <taxon>Nocardioidaceae</taxon>
        <taxon>Nocardioides</taxon>
    </lineage>
</organism>
<evidence type="ECO:0000313" key="2">
    <source>
        <dbReference type="EMBL" id="MBB6628334.1"/>
    </source>
</evidence>
<dbReference type="RefSeq" id="WP_185253407.1">
    <property type="nucleotide sequence ID" value="NZ_JACKXE010000001.1"/>
</dbReference>
<dbReference type="PROSITE" id="PS51186">
    <property type="entry name" value="GNAT"/>
    <property type="match status" value="1"/>
</dbReference>
<reference evidence="2 3" key="1">
    <citation type="submission" date="2020-08" db="EMBL/GenBank/DDBJ databases">
        <authorList>
            <person name="Seo M.-J."/>
        </authorList>
    </citation>
    <scope>NUCLEOTIDE SEQUENCE [LARGE SCALE GENOMIC DNA]</scope>
    <source>
        <strain evidence="2 3">KIGAM211</strain>
    </source>
</reference>
<dbReference type="EMBL" id="JACKXE010000001">
    <property type="protein sequence ID" value="MBB6628334.1"/>
    <property type="molecule type" value="Genomic_DNA"/>
</dbReference>
<protein>
    <submittedName>
        <fullName evidence="2">GNAT family N-acetyltransferase</fullName>
    </submittedName>
</protein>
<feature type="domain" description="N-acetyltransferase" evidence="1">
    <location>
        <begin position="8"/>
        <end position="193"/>
    </location>
</feature>